<evidence type="ECO:0000313" key="3">
    <source>
        <dbReference type="EMBL" id="CRG98935.1"/>
    </source>
</evidence>
<evidence type="ECO:0000256" key="1">
    <source>
        <dbReference type="SAM" id="Phobius"/>
    </source>
</evidence>
<accession>A0A1J1H311</accession>
<keyword evidence="1" id="KW-1133">Transmembrane helix</keyword>
<sequence length="1440" mass="173994">MKKNFFLISFLSLLILYFSKTLSFQLKDTRFFYNRKKFISCIQRYSKKKIVINLKKSISNKISLKSSNVNKDEVYKDIKSYVENIEFSNKNKNDNTNNLGKIILNNFTSDSNDWNKIVFDDMNNKDIKNLIKFLYIEYKKAFLYIDEKRKKADNIFNSEKIKSLFAALGSVTIEDMNINEFHNHLEIYFILLKFCKDNYISFSFVKNEIINVTNKIIEYSQNNLHDENVCNNIKNEFVNMHNLIKEIKKNDTIRVNIRNFLESLNSNIVLNNNNIFYFITEIFSSMNLLMENNSDLIYKYDYILNPHFFFLCFFSLYSYNLSKSRFYYFMLLIHNHLNMSLKNNIVKYDDDLNYTKYKNFIINTIFEKEKIEYEFIKEIIIEKDSNTKIKKVGETIMDDLDKELSYEKEVDNSVSSEDPLTKGYKNILFKELYDNVLIKILLFYIFFYFSDHYFCITILLNFKNFIKNKKQDEAIMQITNYFFFILLDNLYQIRDYSKIILLLSLFRNNFNTFNNKNLINIKKIFNSIINENMYEQNSNVSKLLLEINNSIKNIENEGKIMNKNNIGNLYKNKNIDNYLNENNIILKDGNQKEIIEVKDKLTKGSEISNINNEKNENTNLNDSYNMREKFNHFLWYLLKNKEYDKIERLEKRDNLYVNNKTYSLFIQSFLSNHKYEKVYKVYKKMKSKKNILITYLNVKHLIHSFKKCDVDKGDVLNELQFISKAYLNLYFSKDSYFVLTKTLLYKHICDYLKKKCEMKLIIDIFNFNELLKYFIKFKSFINLKKLYFMLLKYSYIKTYKTYLILIRFFNNLNYEIHNDYEDEIEIMKDLRKENVEDMKMEIGNEMKCSLEKNTEIYNDIKNLRKNKLFYYIYKETDSKEFDLFYKIYELSKKDKYDISLFILSNFITEYVLFDYASDDILESELSNINNILNIFFESISLFFYKRDYKATLNIYFFLLLFLNFYVTKYIKNDIKHSTFLKKNTLNFFLSHNYEIIKINKDDIYTYIPYFILNIISLSIKHLKNVKSFKEIGSLYLPYDTYDFSKSIDTVNYKNIMYIFLLLKRNLILNTENMEKDVYDRQKKRKNIAQNTSEIKRNFLYKDVIEKNYKQINMDENNISNKYNNIADVFVKLKYTIGSNKINEDSLKEFLFYKLKVFVSNKDTNLLINILKDIFFTYNNIIYLNARDFLNIYEKLNGIYSNILSILTIILFNENKNFKEHDIESKDSNEKLGGSNETHILEYISNLKSMNKTYFKDMLSNQNLHKILKKYESFIYMCIYFDLNKKKVDNIINFLEFSRKCDIPLSIEILIDVFSLFFERKMNNLIFKEFDIFSLSKKTSNFELYYIVMKAGFFEENVRIILKVFNIVLNLFNVKNIPLNFFECILIILKKKGRFKDIYDCTDQMHRELINYEKNKPFYNLEKLTSDLKNILDRYKKEKQF</sequence>
<gene>
    <name evidence="3" type="ORF">PRELSG_0509300</name>
</gene>
<keyword evidence="2" id="KW-0732">Signal</keyword>
<feature type="transmembrane region" description="Helical" evidence="1">
    <location>
        <begin position="440"/>
        <end position="462"/>
    </location>
</feature>
<dbReference type="GeneID" id="39735036"/>
<feature type="transmembrane region" description="Helical" evidence="1">
    <location>
        <begin position="302"/>
        <end position="321"/>
    </location>
</feature>
<feature type="signal peptide" evidence="2">
    <location>
        <begin position="1"/>
        <end position="23"/>
    </location>
</feature>
<proteinExistence type="predicted"/>
<dbReference type="OMA" id="VMKAAFF"/>
<dbReference type="Proteomes" id="UP000220158">
    <property type="component" value="Chromosome 5"/>
</dbReference>
<reference evidence="3 4" key="1">
    <citation type="submission" date="2015-04" db="EMBL/GenBank/DDBJ databases">
        <authorList>
            <consortium name="Pathogen Informatics"/>
        </authorList>
    </citation>
    <scope>NUCLEOTIDE SEQUENCE [LARGE SCALE GENOMIC DNA]</scope>
    <source>
        <strain evidence="3 4">SGS1</strain>
    </source>
</reference>
<dbReference type="KEGG" id="prel:PRELSG_0509300"/>
<protein>
    <submittedName>
        <fullName evidence="3">Uncharacterized protein</fullName>
    </submittedName>
</protein>
<dbReference type="VEuPathDB" id="PlasmoDB:PRELSG_0509300"/>
<evidence type="ECO:0000256" key="2">
    <source>
        <dbReference type="SAM" id="SignalP"/>
    </source>
</evidence>
<dbReference type="RefSeq" id="XP_028531944.1">
    <property type="nucleotide sequence ID" value="XM_028675347.1"/>
</dbReference>
<feature type="chain" id="PRO_5012385044" evidence="2">
    <location>
        <begin position="24"/>
        <end position="1440"/>
    </location>
</feature>
<keyword evidence="1" id="KW-0472">Membrane</keyword>
<keyword evidence="4" id="KW-1185">Reference proteome</keyword>
<dbReference type="EMBL" id="LN835300">
    <property type="protein sequence ID" value="CRG98935.1"/>
    <property type="molecule type" value="Genomic_DNA"/>
</dbReference>
<dbReference type="OrthoDB" id="370629at2759"/>
<organism evidence="3 4">
    <name type="scientific">Plasmodium relictum</name>
    <dbReference type="NCBI Taxonomy" id="85471"/>
    <lineage>
        <taxon>Eukaryota</taxon>
        <taxon>Sar</taxon>
        <taxon>Alveolata</taxon>
        <taxon>Apicomplexa</taxon>
        <taxon>Aconoidasida</taxon>
        <taxon>Haemosporida</taxon>
        <taxon>Plasmodiidae</taxon>
        <taxon>Plasmodium</taxon>
        <taxon>Plasmodium (Haemamoeba)</taxon>
    </lineage>
</organism>
<keyword evidence="1" id="KW-0812">Transmembrane</keyword>
<name>A0A1J1H311_PLARL</name>
<evidence type="ECO:0000313" key="4">
    <source>
        <dbReference type="Proteomes" id="UP000220158"/>
    </source>
</evidence>